<dbReference type="AlphaFoldDB" id="A0A1R3JP96"/>
<evidence type="ECO:0000313" key="1">
    <source>
        <dbReference type="EMBL" id="OMO96614.1"/>
    </source>
</evidence>
<accession>A0A1R3JP96</accession>
<keyword evidence="2" id="KW-1185">Reference proteome</keyword>
<protein>
    <submittedName>
        <fullName evidence="1">Uncharacterized protein</fullName>
    </submittedName>
</protein>
<gene>
    <name evidence="1" type="ORF">COLO4_15180</name>
</gene>
<evidence type="ECO:0000313" key="2">
    <source>
        <dbReference type="Proteomes" id="UP000187203"/>
    </source>
</evidence>
<reference evidence="2" key="1">
    <citation type="submission" date="2013-09" db="EMBL/GenBank/DDBJ databases">
        <title>Corchorus olitorius genome sequencing.</title>
        <authorList>
            <person name="Alam M."/>
            <person name="Haque M.S."/>
            <person name="Islam M.S."/>
            <person name="Emdad E.M."/>
            <person name="Islam M.M."/>
            <person name="Ahmed B."/>
            <person name="Halim A."/>
            <person name="Hossen Q.M.M."/>
            <person name="Hossain M.Z."/>
            <person name="Ahmed R."/>
            <person name="Khan M.M."/>
            <person name="Islam R."/>
            <person name="Rashid M.M."/>
            <person name="Khan S.A."/>
            <person name="Rahman M.S."/>
            <person name="Alam M."/>
            <person name="Yahiya A.S."/>
            <person name="Khan M.S."/>
            <person name="Azam M.S."/>
            <person name="Haque T."/>
            <person name="Lashkar M.Z.H."/>
            <person name="Akhand A.I."/>
            <person name="Morshed G."/>
            <person name="Roy S."/>
            <person name="Uddin K.S."/>
            <person name="Rabeya T."/>
            <person name="Hossain A.S."/>
            <person name="Chowdhury A."/>
            <person name="Snigdha A.R."/>
            <person name="Mortoza M.S."/>
            <person name="Matin S.A."/>
            <person name="Hoque S.M.E."/>
            <person name="Islam M.K."/>
            <person name="Roy D.K."/>
            <person name="Haider R."/>
            <person name="Moosa M.M."/>
            <person name="Elias S.M."/>
            <person name="Hasan A.M."/>
            <person name="Jahan S."/>
            <person name="Shafiuddin M."/>
            <person name="Mahmood N."/>
            <person name="Shommy N.S."/>
        </authorList>
    </citation>
    <scope>NUCLEOTIDE SEQUENCE [LARGE SCALE GENOMIC DNA]</scope>
    <source>
        <strain evidence="2">cv. O-4</strain>
    </source>
</reference>
<name>A0A1R3JP96_9ROSI</name>
<organism evidence="1 2">
    <name type="scientific">Corchorus olitorius</name>
    <dbReference type="NCBI Taxonomy" id="93759"/>
    <lineage>
        <taxon>Eukaryota</taxon>
        <taxon>Viridiplantae</taxon>
        <taxon>Streptophyta</taxon>
        <taxon>Embryophyta</taxon>
        <taxon>Tracheophyta</taxon>
        <taxon>Spermatophyta</taxon>
        <taxon>Magnoliopsida</taxon>
        <taxon>eudicotyledons</taxon>
        <taxon>Gunneridae</taxon>
        <taxon>Pentapetalae</taxon>
        <taxon>rosids</taxon>
        <taxon>malvids</taxon>
        <taxon>Malvales</taxon>
        <taxon>Malvaceae</taxon>
        <taxon>Grewioideae</taxon>
        <taxon>Apeibeae</taxon>
        <taxon>Corchorus</taxon>
    </lineage>
</organism>
<sequence length="41" mass="4917">MAEGQEQSPFLIWTAERQERCTYLIVHEDVRPIKRLPRFDG</sequence>
<dbReference type="Proteomes" id="UP000187203">
    <property type="component" value="Unassembled WGS sequence"/>
</dbReference>
<dbReference type="EMBL" id="AWUE01015603">
    <property type="protein sequence ID" value="OMO96614.1"/>
    <property type="molecule type" value="Genomic_DNA"/>
</dbReference>
<proteinExistence type="predicted"/>
<comment type="caution">
    <text evidence="1">The sequence shown here is derived from an EMBL/GenBank/DDBJ whole genome shotgun (WGS) entry which is preliminary data.</text>
</comment>